<evidence type="ECO:0000256" key="1">
    <source>
        <dbReference type="ARBA" id="ARBA00006315"/>
    </source>
</evidence>
<evidence type="ECO:0000313" key="4">
    <source>
        <dbReference type="Proteomes" id="UP000178735"/>
    </source>
</evidence>
<protein>
    <recommendedName>
        <fullName evidence="2">MEMO1 family protein A2008_05715</fullName>
    </recommendedName>
</protein>
<accession>A0A1F7WYW3</accession>
<dbReference type="HAMAP" id="MF_00055">
    <property type="entry name" value="MEMO1"/>
    <property type="match status" value="1"/>
</dbReference>
<proteinExistence type="inferred from homology"/>
<dbReference type="CDD" id="cd07361">
    <property type="entry name" value="MEMO_like"/>
    <property type="match status" value="1"/>
</dbReference>
<name>A0A1F7WYW3_9BACT</name>
<comment type="caution">
    <text evidence="3">The sequence shown here is derived from an EMBL/GenBank/DDBJ whole genome shotgun (WGS) entry which is preliminary data.</text>
</comment>
<dbReference type="STRING" id="1817813.A2008_05715"/>
<dbReference type="Proteomes" id="UP000178735">
    <property type="component" value="Unassembled WGS sequence"/>
</dbReference>
<dbReference type="NCBIfam" id="TIGR04336">
    <property type="entry name" value="AmmeMemoSam_B"/>
    <property type="match status" value="1"/>
</dbReference>
<organism evidence="3 4">
    <name type="scientific">Candidatus Wallbacteria bacterium GWC2_49_35</name>
    <dbReference type="NCBI Taxonomy" id="1817813"/>
    <lineage>
        <taxon>Bacteria</taxon>
        <taxon>Candidatus Walliibacteriota</taxon>
    </lineage>
</organism>
<dbReference type="PANTHER" id="PTHR11060:SF0">
    <property type="entry name" value="PROTEIN MEMO1"/>
    <property type="match status" value="1"/>
</dbReference>
<dbReference type="PANTHER" id="PTHR11060">
    <property type="entry name" value="PROTEIN MEMO1"/>
    <property type="match status" value="1"/>
</dbReference>
<dbReference type="AlphaFoldDB" id="A0A1F7WYW3"/>
<evidence type="ECO:0000256" key="2">
    <source>
        <dbReference type="HAMAP-Rule" id="MF_00055"/>
    </source>
</evidence>
<dbReference type="InterPro" id="IPR002737">
    <property type="entry name" value="MEMO1_fam"/>
</dbReference>
<dbReference type="Gene3D" id="3.40.830.10">
    <property type="entry name" value="LigB-like"/>
    <property type="match status" value="1"/>
</dbReference>
<dbReference type="Pfam" id="PF01875">
    <property type="entry name" value="Memo"/>
    <property type="match status" value="1"/>
</dbReference>
<reference evidence="3 4" key="1">
    <citation type="journal article" date="2016" name="Nat. Commun.">
        <title>Thousands of microbial genomes shed light on interconnected biogeochemical processes in an aquifer system.</title>
        <authorList>
            <person name="Anantharaman K."/>
            <person name="Brown C.T."/>
            <person name="Hug L.A."/>
            <person name="Sharon I."/>
            <person name="Castelle C.J."/>
            <person name="Probst A.J."/>
            <person name="Thomas B.C."/>
            <person name="Singh A."/>
            <person name="Wilkins M.J."/>
            <person name="Karaoz U."/>
            <person name="Brodie E.L."/>
            <person name="Williams K.H."/>
            <person name="Hubbard S.S."/>
            <person name="Banfield J.F."/>
        </authorList>
    </citation>
    <scope>NUCLEOTIDE SEQUENCE [LARGE SCALE GENOMIC DNA]</scope>
</reference>
<sequence>MLRKPCVAGQFYSAGAGPLKREIDACFNSKLGPGKHFEQKAPGESYFFKGGVAPHAGYIYSGYEAAHLYMRMYEAGLPETVVIIGPCHRAFSETAIGVFSGSGFETPLGVCENDLELASLIAAKQPFHFNDGVHQFEHSLEVQVPFLQYMYETAKKPLKIAALCVVDQSLETAMSASPLLAETLKSRGKNFAIIASSDFSHYLAPNEAARYDKYAIDAILKLDTAGMYEMIEKYDISMCGYGPIAICSETLKKLYPVKPHLLKYGTSGDVKAMPEVVGYAAISFETEVK</sequence>
<evidence type="ECO:0000313" key="3">
    <source>
        <dbReference type="EMBL" id="OGM08001.1"/>
    </source>
</evidence>
<dbReference type="EMBL" id="MGFH01000031">
    <property type="protein sequence ID" value="OGM08001.1"/>
    <property type="molecule type" value="Genomic_DNA"/>
</dbReference>
<comment type="similarity">
    <text evidence="1 2">Belongs to the MEMO1 family.</text>
</comment>
<gene>
    <name evidence="3" type="ORF">A2008_05715</name>
</gene>